<dbReference type="Proteomes" id="UP000018502">
    <property type="component" value="Unassembled WGS sequence"/>
</dbReference>
<organism evidence="1 2">
    <name type="scientific">Mycobacteroides abscessus MAB_091912_2446</name>
    <dbReference type="NCBI Taxonomy" id="1335414"/>
    <lineage>
        <taxon>Bacteria</taxon>
        <taxon>Bacillati</taxon>
        <taxon>Actinomycetota</taxon>
        <taxon>Actinomycetes</taxon>
        <taxon>Mycobacteriales</taxon>
        <taxon>Mycobacteriaceae</taxon>
        <taxon>Mycobacteroides</taxon>
        <taxon>Mycobacteroides abscessus</taxon>
    </lineage>
</organism>
<evidence type="ECO:0000313" key="1">
    <source>
        <dbReference type="EMBL" id="ESV60939.1"/>
    </source>
</evidence>
<evidence type="ECO:0000313" key="2">
    <source>
        <dbReference type="Proteomes" id="UP000018502"/>
    </source>
</evidence>
<protein>
    <submittedName>
        <fullName evidence="1">Uncharacterized protein</fullName>
    </submittedName>
</protein>
<comment type="caution">
    <text evidence="1">The sequence shown here is derived from an EMBL/GenBank/DDBJ whole genome shotgun (WGS) entry which is preliminary data.</text>
</comment>
<gene>
    <name evidence="1" type="ORF">L833_5054</name>
</gene>
<dbReference type="AlphaFoldDB" id="A0A829LYI3"/>
<proteinExistence type="predicted"/>
<sequence>MVGGQGDAALRVRMLLVGCRRKLRKKARASGLLREAAAALRASCSNSARGYTARLWSWLLVTINPPA</sequence>
<accession>A0A829LYI3</accession>
<dbReference type="EMBL" id="AYTF01000003">
    <property type="protein sequence ID" value="ESV60939.1"/>
    <property type="molecule type" value="Genomic_DNA"/>
</dbReference>
<name>A0A829LYI3_9MYCO</name>
<reference evidence="1 2" key="1">
    <citation type="journal article" date="2014" name="Emerg. Infect. Dis.">
        <title>High-level Relatedness among Mycobacterium abscessus subsp. massiliense Strains from Widely Separated Outbreaks.</title>
        <authorList>
            <person name="Tettelin H."/>
            <person name="Davidson R.M."/>
            <person name="Agrawal S."/>
            <person name="Aitken M.L."/>
            <person name="Shallom S."/>
            <person name="Hasan N.A."/>
            <person name="Strong M."/>
            <person name="Nogueira de Moura V.C."/>
            <person name="De Groote M.A."/>
            <person name="Duarte R.S."/>
            <person name="Hine E."/>
            <person name="Parankush S."/>
            <person name="Su Q."/>
            <person name="Daugherty S.C."/>
            <person name="Fraser C.M."/>
            <person name="Brown-Elliott B.A."/>
            <person name="Wallace R.J.Jr."/>
            <person name="Holland S.M."/>
            <person name="Sampaio E.P."/>
            <person name="Olivier K.N."/>
            <person name="Jackson M."/>
            <person name="Zelazny A.M."/>
        </authorList>
    </citation>
    <scope>NUCLEOTIDE SEQUENCE [LARGE SCALE GENOMIC DNA]</scope>
    <source>
        <strain evidence="1 2">MAB_091912_2446</strain>
    </source>
</reference>